<keyword evidence="4" id="KW-1134">Transmembrane beta strand</keyword>
<evidence type="ECO:0000256" key="4">
    <source>
        <dbReference type="ARBA" id="ARBA00022452"/>
    </source>
</evidence>
<feature type="compositionally biased region" description="Low complexity" evidence="12">
    <location>
        <begin position="477"/>
        <end position="495"/>
    </location>
</feature>
<organism evidence="14 15">
    <name type="scientific">Acerihabitans arboris</name>
    <dbReference type="NCBI Taxonomy" id="2691583"/>
    <lineage>
        <taxon>Bacteria</taxon>
        <taxon>Pseudomonadati</taxon>
        <taxon>Pseudomonadota</taxon>
        <taxon>Gammaproteobacteria</taxon>
        <taxon>Enterobacterales</taxon>
        <taxon>Pectobacteriaceae</taxon>
        <taxon>Acerihabitans</taxon>
    </lineage>
</organism>
<evidence type="ECO:0000256" key="9">
    <source>
        <dbReference type="ARBA" id="ARBA00023251"/>
    </source>
</evidence>
<evidence type="ECO:0000256" key="5">
    <source>
        <dbReference type="ARBA" id="ARBA00022692"/>
    </source>
</evidence>
<feature type="compositionally biased region" description="Polar residues" evidence="12">
    <location>
        <begin position="465"/>
        <end position="476"/>
    </location>
</feature>
<comment type="caution">
    <text evidence="14">The sequence shown here is derived from an EMBL/GenBank/DDBJ whole genome shotgun (WGS) entry which is preliminary data.</text>
</comment>
<evidence type="ECO:0000256" key="13">
    <source>
        <dbReference type="SAM" id="SignalP"/>
    </source>
</evidence>
<dbReference type="PANTHER" id="PTHR30026:SF20">
    <property type="entry name" value="OUTER MEMBRANE PROTEIN TOLC"/>
    <property type="match status" value="1"/>
</dbReference>
<sequence length="510" mass="55041">MKKLLPLLIGLSLGGFSALSQAENLLQVYQQARLSNPDLRQSAADRDAAFEKINESRSPLLPQLGLGADYTYSQGFRDRKDVNSGVASGSLQLTQTIFDMSLWRALTIQEKTAGVQDVTYQTAQQTLILNTATAYFNVLSAIDALSYTEAQKQSIYRELDQTTQRFNVGLVAITDVQNARAQYDLVLANEVTARNTLDNALESLRQISGNFYPQLASLNVERFKAERTQPIAGLLKQAETRNLNLLSARLAQDLAREQIRLAETGHYPTLSLTAQSSVTNTDYSGSRTNNVSTFDNSKIGQNSIGLSLNVPIYSGGSVTSQVKQAQYSFVSASEQLESAHRSVVQTVRSSFNNIAASVSTIDAYQQAVISAQSSLDASEAGYEVGTRTIVDVLDATTTLYDAKRELSDARYTYVINQLTLKSALGTLNESDIQALNASLGQQIPTSPEQVAPENPSQVAKAEGVSPSQTAATPRANQSAQEQSARPQASAAAATAPVNSGSTTGRNPFRQ</sequence>
<reference evidence="14 15" key="1">
    <citation type="submission" date="2019-12" db="EMBL/GenBank/DDBJ databases">
        <authorList>
            <person name="Lee S.D."/>
        </authorList>
    </citation>
    <scope>NUCLEOTIDE SEQUENCE [LARGE SCALE GENOMIC DNA]</scope>
    <source>
        <strain evidence="14 15">SAP-6</strain>
    </source>
</reference>
<keyword evidence="15" id="KW-1185">Reference proteome</keyword>
<keyword evidence="6 13" id="KW-0732">Signal</keyword>
<dbReference type="InterPro" id="IPR051906">
    <property type="entry name" value="TolC-like"/>
</dbReference>
<keyword evidence="5" id="KW-0812">Transmembrane</keyword>
<keyword evidence="7" id="KW-0472">Membrane</keyword>
<dbReference type="FunFam" id="1.20.1600.10:FF:000001">
    <property type="entry name" value="TolC outer membrane channel"/>
    <property type="match status" value="1"/>
</dbReference>
<dbReference type="Pfam" id="PF02321">
    <property type="entry name" value="OEP"/>
    <property type="match status" value="2"/>
</dbReference>
<name>A0A845SK39_9GAMM</name>
<dbReference type="Gene3D" id="1.20.1600.10">
    <property type="entry name" value="Outer membrane efflux proteins (OEP)"/>
    <property type="match status" value="1"/>
</dbReference>
<evidence type="ECO:0000256" key="2">
    <source>
        <dbReference type="ARBA" id="ARBA00007613"/>
    </source>
</evidence>
<feature type="region of interest" description="Disordered" evidence="12">
    <location>
        <begin position="444"/>
        <end position="510"/>
    </location>
</feature>
<dbReference type="InterPro" id="IPR058622">
    <property type="entry name" value="TolC"/>
</dbReference>
<dbReference type="GO" id="GO:1990281">
    <property type="term" value="C:efflux pump complex"/>
    <property type="evidence" value="ECO:0007669"/>
    <property type="project" value="TreeGrafter"/>
</dbReference>
<keyword evidence="9" id="KW-0046">Antibiotic resistance</keyword>
<protein>
    <recommendedName>
        <fullName evidence="10">Outer membrane protein TolC</fullName>
    </recommendedName>
    <alternativeName>
        <fullName evidence="11">Multidrug efflux pump subunit TolC</fullName>
    </alternativeName>
</protein>
<dbReference type="EMBL" id="WUBS01000008">
    <property type="protein sequence ID" value="NDL63617.1"/>
    <property type="molecule type" value="Genomic_DNA"/>
</dbReference>
<dbReference type="Proteomes" id="UP000461443">
    <property type="component" value="Unassembled WGS sequence"/>
</dbReference>
<keyword evidence="8" id="KW-0998">Cell outer membrane</keyword>
<evidence type="ECO:0000256" key="1">
    <source>
        <dbReference type="ARBA" id="ARBA00004571"/>
    </source>
</evidence>
<dbReference type="PANTHER" id="PTHR30026">
    <property type="entry name" value="OUTER MEMBRANE PROTEIN TOLC"/>
    <property type="match status" value="1"/>
</dbReference>
<feature type="compositionally biased region" description="Polar residues" evidence="12">
    <location>
        <begin position="496"/>
        <end position="510"/>
    </location>
</feature>
<comment type="subcellular location">
    <subcellularLocation>
        <location evidence="1">Cell outer membrane</location>
        <topology evidence="1">Multi-pass membrane protein</topology>
    </subcellularLocation>
</comment>
<dbReference type="GO" id="GO:0015562">
    <property type="term" value="F:efflux transmembrane transporter activity"/>
    <property type="evidence" value="ECO:0007669"/>
    <property type="project" value="InterPro"/>
</dbReference>
<gene>
    <name evidence="14" type="primary">tolC</name>
    <name evidence="14" type="ORF">GRH90_12775</name>
</gene>
<evidence type="ECO:0000256" key="11">
    <source>
        <dbReference type="ARBA" id="ARBA00081111"/>
    </source>
</evidence>
<evidence type="ECO:0000256" key="10">
    <source>
        <dbReference type="ARBA" id="ARBA00069847"/>
    </source>
</evidence>
<dbReference type="InterPro" id="IPR003423">
    <property type="entry name" value="OMP_efflux"/>
</dbReference>
<dbReference type="NCBIfam" id="TIGR01844">
    <property type="entry name" value="type_I_sec_TolC"/>
    <property type="match status" value="1"/>
</dbReference>
<dbReference type="AlphaFoldDB" id="A0A845SK39"/>
<accession>A0A845SK39</accession>
<feature type="signal peptide" evidence="13">
    <location>
        <begin position="1"/>
        <end position="22"/>
    </location>
</feature>
<comment type="similarity">
    <text evidence="2">Belongs to the outer membrane factor (OMF) (TC 1.B.17) family.</text>
</comment>
<dbReference type="GO" id="GO:0015288">
    <property type="term" value="F:porin activity"/>
    <property type="evidence" value="ECO:0007669"/>
    <property type="project" value="TreeGrafter"/>
</dbReference>
<evidence type="ECO:0000256" key="8">
    <source>
        <dbReference type="ARBA" id="ARBA00023237"/>
    </source>
</evidence>
<dbReference type="RefSeq" id="WP_162366333.1">
    <property type="nucleotide sequence ID" value="NZ_WUBS01000008.1"/>
</dbReference>
<evidence type="ECO:0000256" key="3">
    <source>
        <dbReference type="ARBA" id="ARBA00022448"/>
    </source>
</evidence>
<dbReference type="InterPro" id="IPR010130">
    <property type="entry name" value="T1SS_OMP_TolC"/>
</dbReference>
<evidence type="ECO:0000313" key="14">
    <source>
        <dbReference type="EMBL" id="NDL63617.1"/>
    </source>
</evidence>
<dbReference type="SUPFAM" id="SSF56954">
    <property type="entry name" value="Outer membrane efflux proteins (OEP)"/>
    <property type="match status" value="1"/>
</dbReference>
<evidence type="ECO:0000256" key="12">
    <source>
        <dbReference type="SAM" id="MobiDB-lite"/>
    </source>
</evidence>
<evidence type="ECO:0000313" key="15">
    <source>
        <dbReference type="Proteomes" id="UP000461443"/>
    </source>
</evidence>
<evidence type="ECO:0000256" key="7">
    <source>
        <dbReference type="ARBA" id="ARBA00023136"/>
    </source>
</evidence>
<dbReference type="GO" id="GO:0046677">
    <property type="term" value="P:response to antibiotic"/>
    <property type="evidence" value="ECO:0007669"/>
    <property type="project" value="UniProtKB-KW"/>
</dbReference>
<dbReference type="NCBIfam" id="NF007002">
    <property type="entry name" value="PRK09465.1"/>
    <property type="match status" value="1"/>
</dbReference>
<reference evidence="14 15" key="2">
    <citation type="submission" date="2020-02" db="EMBL/GenBank/DDBJ databases">
        <title>The new genus of Enterobacteriales.</title>
        <authorList>
            <person name="Kim I.S."/>
        </authorList>
    </citation>
    <scope>NUCLEOTIDE SEQUENCE [LARGE SCALE GENOMIC DNA]</scope>
    <source>
        <strain evidence="14 15">SAP-6</strain>
    </source>
</reference>
<dbReference type="GO" id="GO:0009279">
    <property type="term" value="C:cell outer membrane"/>
    <property type="evidence" value="ECO:0007669"/>
    <property type="project" value="UniProtKB-SubCell"/>
</dbReference>
<proteinExistence type="inferred from homology"/>
<feature type="chain" id="PRO_5032566504" description="Outer membrane protein TolC" evidence="13">
    <location>
        <begin position="23"/>
        <end position="510"/>
    </location>
</feature>
<evidence type="ECO:0000256" key="6">
    <source>
        <dbReference type="ARBA" id="ARBA00022729"/>
    </source>
</evidence>
<keyword evidence="3" id="KW-0813">Transport</keyword>